<dbReference type="SMART" id="SM00858">
    <property type="entry name" value="SAF"/>
    <property type="match status" value="1"/>
</dbReference>
<evidence type="ECO:0000259" key="1">
    <source>
        <dbReference type="SMART" id="SM00858"/>
    </source>
</evidence>
<dbReference type="CDD" id="cd11614">
    <property type="entry name" value="SAF_CpaB_FlgA_like"/>
    <property type="match status" value="1"/>
</dbReference>
<comment type="caution">
    <text evidence="2">The sequence shown here is derived from an EMBL/GenBank/DDBJ whole genome shotgun (WGS) entry which is preliminary data.</text>
</comment>
<sequence length="213" mass="21468">MGQPAAPTPRRMARPRWLNLRVVLGLALVAVAVVAGATVVGGSARTVPVWAANRDLAAGTVLTGADLVRVDVNLGQTGTHYLGADADPPTGRSVVAPVATGELLAVSDIEAPPSGRVVVVGVGADRMPPGVDHGSVVDLYLTTAGAGTGDPVQTELIEQEVTVQSVTAPDSGGLSAASSDAYQLALLLPSDQADELVRTLLRGDVTVVLVSGS</sequence>
<dbReference type="AlphaFoldDB" id="A0A938YP96"/>
<dbReference type="InterPro" id="IPR013974">
    <property type="entry name" value="SAF"/>
</dbReference>
<feature type="domain" description="SAF" evidence="1">
    <location>
        <begin position="47"/>
        <end position="110"/>
    </location>
</feature>
<accession>A0A938YP96</accession>
<evidence type="ECO:0000313" key="2">
    <source>
        <dbReference type="EMBL" id="MBM9476997.1"/>
    </source>
</evidence>
<dbReference type="RefSeq" id="WP_205257107.1">
    <property type="nucleotide sequence ID" value="NZ_BAAAPV010000001.1"/>
</dbReference>
<dbReference type="EMBL" id="JAERWL010000009">
    <property type="protein sequence ID" value="MBM9476997.1"/>
    <property type="molecule type" value="Genomic_DNA"/>
</dbReference>
<dbReference type="Proteomes" id="UP000663801">
    <property type="component" value="Unassembled WGS sequence"/>
</dbReference>
<reference evidence="2" key="1">
    <citation type="submission" date="2021-01" db="EMBL/GenBank/DDBJ databases">
        <title>KCTC 19127 draft genome.</title>
        <authorList>
            <person name="An D."/>
        </authorList>
    </citation>
    <scope>NUCLEOTIDE SEQUENCE</scope>
    <source>
        <strain evidence="2">KCTC 19127</strain>
    </source>
</reference>
<organism evidence="2 3">
    <name type="scientific">Nakamurella flavida</name>
    <dbReference type="NCBI Taxonomy" id="363630"/>
    <lineage>
        <taxon>Bacteria</taxon>
        <taxon>Bacillati</taxon>
        <taxon>Actinomycetota</taxon>
        <taxon>Actinomycetes</taxon>
        <taxon>Nakamurellales</taxon>
        <taxon>Nakamurellaceae</taxon>
        <taxon>Nakamurella</taxon>
    </lineage>
</organism>
<gene>
    <name evidence="2" type="ORF">JL107_11110</name>
</gene>
<dbReference type="Pfam" id="PF08666">
    <property type="entry name" value="SAF"/>
    <property type="match status" value="1"/>
</dbReference>
<evidence type="ECO:0000313" key="3">
    <source>
        <dbReference type="Proteomes" id="UP000663801"/>
    </source>
</evidence>
<proteinExistence type="predicted"/>
<name>A0A938YP96_9ACTN</name>
<protein>
    <recommendedName>
        <fullName evidence="1">SAF domain-containing protein</fullName>
    </recommendedName>
</protein>
<keyword evidence="3" id="KW-1185">Reference proteome</keyword>